<sequence>MTSNINNDPTARMKSYIERIAAGPKMSKNLTEQEAEDALSLILNQSVSETRAAVFLIAARMKLETLEENIGYWRALHATCENVSVPLPRLLQIADPFDGVTRWPYFGFYAIPLIAALGLPVYGHSSAPAAPKFGVTFEELLIGHYQIPASPVEAARDRRLAALEQFQFSYLSLRHTHPLLDRMASLRSEIVKRTTLSTLEKLLIPLKAEENFLASTYFHKGYEVPMTAIAALAGFDTTVIGNGMEGTSLYGVHKPARLFRAVGQNPAEEILFDAGKTFAPETAKKIASACAEIKNLPATAPAIVQFGEEALESGSGPAAPLIACQAAALSVLFNQFDDYQKAYDACMDRLKDGGVFESLQGYLQFLKNE</sequence>
<proteinExistence type="predicted"/>
<keyword evidence="2" id="KW-0808">Transferase</keyword>
<dbReference type="Gene3D" id="3.40.1030.10">
    <property type="entry name" value="Nucleoside phosphorylase/phosphoribosyltransferase catalytic domain"/>
    <property type="match status" value="1"/>
</dbReference>
<dbReference type="PANTHER" id="PTHR43285:SF2">
    <property type="entry name" value="ANTHRANILATE PHOSPHORIBOSYLTRANSFERASE"/>
    <property type="match status" value="1"/>
</dbReference>
<dbReference type="SUPFAM" id="SSF52418">
    <property type="entry name" value="Nucleoside phosphorylase/phosphoribosyltransferase catalytic domain"/>
    <property type="match status" value="1"/>
</dbReference>
<dbReference type="InterPro" id="IPR017459">
    <property type="entry name" value="Glycosyl_Trfase_fam3_N_dom"/>
</dbReference>
<dbReference type="EMBL" id="CP048620">
    <property type="protein sequence ID" value="QPJ65150.1"/>
    <property type="molecule type" value="Genomic_DNA"/>
</dbReference>
<dbReference type="PANTHER" id="PTHR43285">
    <property type="entry name" value="ANTHRANILATE PHOSPHORIBOSYLTRANSFERASE"/>
    <property type="match status" value="1"/>
</dbReference>
<dbReference type="Proteomes" id="UP000594464">
    <property type="component" value="Chromosome"/>
</dbReference>
<dbReference type="InterPro" id="IPR005940">
    <property type="entry name" value="Anthranilate_Pribosyl_Tfrase"/>
</dbReference>
<keyword evidence="1" id="KW-0328">Glycosyltransferase</keyword>
<organism evidence="4 5">
    <name type="scientific">Candidatus Nitrohelix vancouverensis</name>
    <dbReference type="NCBI Taxonomy" id="2705534"/>
    <lineage>
        <taxon>Bacteria</taxon>
        <taxon>Pseudomonadati</taxon>
        <taxon>Nitrospinota/Tectimicrobiota group</taxon>
        <taxon>Nitrospinota</taxon>
        <taxon>Nitrospinia</taxon>
        <taxon>Nitrospinales</taxon>
        <taxon>Nitrospinaceae</taxon>
        <taxon>Candidatus Nitrohelix</taxon>
    </lineage>
</organism>
<evidence type="ECO:0000313" key="4">
    <source>
        <dbReference type="EMBL" id="QPJ65150.1"/>
    </source>
</evidence>
<protein>
    <recommendedName>
        <fullName evidence="3">Glycosyl transferase family 3 N-terminal domain-containing protein</fullName>
    </recommendedName>
</protein>
<gene>
    <name evidence="4" type="ORF">G3M78_07010</name>
</gene>
<dbReference type="GO" id="GO:0005829">
    <property type="term" value="C:cytosol"/>
    <property type="evidence" value="ECO:0007669"/>
    <property type="project" value="TreeGrafter"/>
</dbReference>
<dbReference type="AlphaFoldDB" id="A0A7T0G383"/>
<evidence type="ECO:0000259" key="3">
    <source>
        <dbReference type="Pfam" id="PF02885"/>
    </source>
</evidence>
<name>A0A7T0G383_9BACT</name>
<dbReference type="KEGG" id="nva:G3M78_07010"/>
<reference evidence="5" key="1">
    <citation type="submission" date="2020-02" db="EMBL/GenBank/DDBJ databases">
        <title>Genomic and physiological characterization of two novel Nitrospinaceae genera.</title>
        <authorList>
            <person name="Mueller A.J."/>
            <person name="Jung M.-Y."/>
            <person name="Strachan C.R."/>
            <person name="Herbold C.W."/>
            <person name="Kirkegaard R.H."/>
            <person name="Daims H."/>
        </authorList>
    </citation>
    <scope>NUCLEOTIDE SEQUENCE [LARGE SCALE GENOMIC DNA]</scope>
</reference>
<dbReference type="GO" id="GO:0004048">
    <property type="term" value="F:anthranilate phosphoribosyltransferase activity"/>
    <property type="evidence" value="ECO:0007669"/>
    <property type="project" value="InterPro"/>
</dbReference>
<dbReference type="InterPro" id="IPR035902">
    <property type="entry name" value="Nuc_phospho_transferase"/>
</dbReference>
<dbReference type="Gene3D" id="1.20.970.10">
    <property type="entry name" value="Transferase, Pyrimidine Nucleoside Phosphorylase, Chain C"/>
    <property type="match status" value="1"/>
</dbReference>
<dbReference type="InterPro" id="IPR036320">
    <property type="entry name" value="Glycosyl_Trfase_fam3_N_dom_sf"/>
</dbReference>
<dbReference type="Pfam" id="PF02885">
    <property type="entry name" value="Glycos_trans_3N"/>
    <property type="match status" value="1"/>
</dbReference>
<dbReference type="GO" id="GO:0000162">
    <property type="term" value="P:L-tryptophan biosynthetic process"/>
    <property type="evidence" value="ECO:0007669"/>
    <property type="project" value="InterPro"/>
</dbReference>
<evidence type="ECO:0000256" key="1">
    <source>
        <dbReference type="ARBA" id="ARBA00022676"/>
    </source>
</evidence>
<evidence type="ECO:0000256" key="2">
    <source>
        <dbReference type="ARBA" id="ARBA00022679"/>
    </source>
</evidence>
<feature type="domain" description="Glycosyl transferase family 3 N-terminal" evidence="3">
    <location>
        <begin position="14"/>
        <end position="79"/>
    </location>
</feature>
<accession>A0A7T0G383</accession>
<evidence type="ECO:0000313" key="5">
    <source>
        <dbReference type="Proteomes" id="UP000594464"/>
    </source>
</evidence>
<dbReference type="SUPFAM" id="SSF47648">
    <property type="entry name" value="Nucleoside phosphorylase/phosphoribosyltransferase N-terminal domain"/>
    <property type="match status" value="1"/>
</dbReference>